<keyword evidence="2" id="KW-1185">Reference proteome</keyword>
<proteinExistence type="predicted"/>
<dbReference type="Proteomes" id="UP000679126">
    <property type="component" value="Unassembled WGS sequence"/>
</dbReference>
<gene>
    <name evidence="1" type="ORF">J7I43_05915</name>
</gene>
<dbReference type="EMBL" id="JAGHKP010000001">
    <property type="protein sequence ID" value="MBO9151735.1"/>
    <property type="molecule type" value="Genomic_DNA"/>
</dbReference>
<reference evidence="2" key="1">
    <citation type="submission" date="2021-03" db="EMBL/GenBank/DDBJ databases">
        <title>Assistant Professor.</title>
        <authorList>
            <person name="Huq M.A."/>
        </authorList>
    </citation>
    <scope>NUCLEOTIDE SEQUENCE [LARGE SCALE GENOMIC DNA]</scope>
    <source>
        <strain evidence="2">MAH-28</strain>
    </source>
</reference>
<organism evidence="1 2">
    <name type="scientific">Chitinophaga chungangae</name>
    <dbReference type="NCBI Taxonomy" id="2821488"/>
    <lineage>
        <taxon>Bacteria</taxon>
        <taxon>Pseudomonadati</taxon>
        <taxon>Bacteroidota</taxon>
        <taxon>Chitinophagia</taxon>
        <taxon>Chitinophagales</taxon>
        <taxon>Chitinophagaceae</taxon>
        <taxon>Chitinophaga</taxon>
    </lineage>
</organism>
<sequence length="53" mass="5829">MGDVIDSGIILRHKKTGKWIIAHDKKDADAPEAGGCSDGPSVIDFKRKIFRMC</sequence>
<name>A0ABS3YB70_9BACT</name>
<protein>
    <submittedName>
        <fullName evidence="1">Uncharacterized protein</fullName>
    </submittedName>
</protein>
<accession>A0ABS3YB70</accession>
<evidence type="ECO:0000313" key="1">
    <source>
        <dbReference type="EMBL" id="MBO9151735.1"/>
    </source>
</evidence>
<evidence type="ECO:0000313" key="2">
    <source>
        <dbReference type="Proteomes" id="UP000679126"/>
    </source>
</evidence>
<comment type="caution">
    <text evidence="1">The sequence shown here is derived from an EMBL/GenBank/DDBJ whole genome shotgun (WGS) entry which is preliminary data.</text>
</comment>